<dbReference type="OrthoDB" id="38375at85021"/>
<dbReference type="Proteomes" id="UP000290408">
    <property type="component" value="Chromosome"/>
</dbReference>
<accession>A0A4P6MVV3</accession>
<organism evidence="1 2">
    <name type="scientific">Janibacter limosus</name>
    <dbReference type="NCBI Taxonomy" id="53458"/>
    <lineage>
        <taxon>Bacteria</taxon>
        <taxon>Bacillati</taxon>
        <taxon>Actinomycetota</taxon>
        <taxon>Actinomycetes</taxon>
        <taxon>Micrococcales</taxon>
        <taxon>Intrasporangiaceae</taxon>
        <taxon>Janibacter</taxon>
    </lineage>
</organism>
<reference evidence="1 2" key="1">
    <citation type="submission" date="2019-02" db="EMBL/GenBank/DDBJ databases">
        <title>Genomic data mining of an Antarctic deep-sea actinobacterium, Janibacterlimosus P3-3-X1.</title>
        <authorList>
            <person name="Liao L."/>
            <person name="Chen B."/>
        </authorList>
    </citation>
    <scope>NUCLEOTIDE SEQUENCE [LARGE SCALE GENOMIC DNA]</scope>
    <source>
        <strain evidence="1 2">P3-3-X1</strain>
    </source>
</reference>
<evidence type="ECO:0000313" key="1">
    <source>
        <dbReference type="EMBL" id="QBF45710.1"/>
    </source>
</evidence>
<protein>
    <submittedName>
        <fullName evidence="1">Uncharacterized protein</fullName>
    </submittedName>
</protein>
<dbReference type="AlphaFoldDB" id="A0A4P6MVV3"/>
<proteinExistence type="predicted"/>
<keyword evidence="2" id="KW-1185">Reference proteome</keyword>
<name>A0A4P6MVV3_9MICO</name>
<dbReference type="RefSeq" id="WP_130628945.1">
    <property type="nucleotide sequence ID" value="NZ_CP036164.1"/>
</dbReference>
<sequence>MDVVALVLAGLSLLVAVLALFSSHSRANESNRLAREALAEARSSKVGDIWAAVIRSVNHRMTFNPTAEDAGPMLRDARADLMALVDALPEWGALGEWAAHEQALGALAAHADLEDMTSDPQRLPEHSARWGAAFVINLRRFRATGYDEQMMRRLTDNAREQSRHVCAARGWELPPEAMPGIALLDETPEKP</sequence>
<dbReference type="EMBL" id="CP036164">
    <property type="protein sequence ID" value="QBF45710.1"/>
    <property type="molecule type" value="Genomic_DNA"/>
</dbReference>
<evidence type="ECO:0000313" key="2">
    <source>
        <dbReference type="Proteomes" id="UP000290408"/>
    </source>
</evidence>
<dbReference type="KEGG" id="jli:EXU32_05205"/>
<gene>
    <name evidence="1" type="ORF">EXU32_05205</name>
</gene>